<keyword evidence="2" id="KW-1185">Reference proteome</keyword>
<evidence type="ECO:0000313" key="2">
    <source>
        <dbReference type="Proteomes" id="UP000828390"/>
    </source>
</evidence>
<comment type="caution">
    <text evidence="1">The sequence shown here is derived from an EMBL/GenBank/DDBJ whole genome shotgun (WGS) entry which is preliminary data.</text>
</comment>
<protein>
    <submittedName>
        <fullName evidence="1">Uncharacterized protein</fullName>
    </submittedName>
</protein>
<accession>A0A9D4BS03</accession>
<proteinExistence type="predicted"/>
<reference evidence="1" key="1">
    <citation type="journal article" date="2019" name="bioRxiv">
        <title>The Genome of the Zebra Mussel, Dreissena polymorpha: A Resource for Invasive Species Research.</title>
        <authorList>
            <person name="McCartney M.A."/>
            <person name="Auch B."/>
            <person name="Kono T."/>
            <person name="Mallez S."/>
            <person name="Zhang Y."/>
            <person name="Obille A."/>
            <person name="Becker A."/>
            <person name="Abrahante J.E."/>
            <person name="Garbe J."/>
            <person name="Badalamenti J.P."/>
            <person name="Herman A."/>
            <person name="Mangelson H."/>
            <person name="Liachko I."/>
            <person name="Sullivan S."/>
            <person name="Sone E.D."/>
            <person name="Koren S."/>
            <person name="Silverstein K.A.T."/>
            <person name="Beckman K.B."/>
            <person name="Gohl D.M."/>
        </authorList>
    </citation>
    <scope>NUCLEOTIDE SEQUENCE</scope>
    <source>
        <strain evidence="1">Duluth1</strain>
        <tissue evidence="1">Whole animal</tissue>
    </source>
</reference>
<dbReference type="EMBL" id="JAIWYP010000014">
    <property type="protein sequence ID" value="KAH3706985.1"/>
    <property type="molecule type" value="Genomic_DNA"/>
</dbReference>
<gene>
    <name evidence="1" type="ORF">DPMN_066376</name>
</gene>
<dbReference type="AlphaFoldDB" id="A0A9D4BS03"/>
<evidence type="ECO:0000313" key="1">
    <source>
        <dbReference type="EMBL" id="KAH3706985.1"/>
    </source>
</evidence>
<organism evidence="1 2">
    <name type="scientific">Dreissena polymorpha</name>
    <name type="common">Zebra mussel</name>
    <name type="synonym">Mytilus polymorpha</name>
    <dbReference type="NCBI Taxonomy" id="45954"/>
    <lineage>
        <taxon>Eukaryota</taxon>
        <taxon>Metazoa</taxon>
        <taxon>Spiralia</taxon>
        <taxon>Lophotrochozoa</taxon>
        <taxon>Mollusca</taxon>
        <taxon>Bivalvia</taxon>
        <taxon>Autobranchia</taxon>
        <taxon>Heteroconchia</taxon>
        <taxon>Euheterodonta</taxon>
        <taxon>Imparidentia</taxon>
        <taxon>Neoheterodontei</taxon>
        <taxon>Myida</taxon>
        <taxon>Dreissenoidea</taxon>
        <taxon>Dreissenidae</taxon>
        <taxon>Dreissena</taxon>
    </lineage>
</organism>
<name>A0A9D4BS03_DREPO</name>
<sequence>MLSPYLAPPKPKSQAFLTCLLQACRKLAKEACASLELDLRQACASMRKLADNSYLRACASLRFIKLAQA</sequence>
<reference evidence="1" key="2">
    <citation type="submission" date="2020-11" db="EMBL/GenBank/DDBJ databases">
        <authorList>
            <person name="McCartney M.A."/>
            <person name="Auch B."/>
            <person name="Kono T."/>
            <person name="Mallez S."/>
            <person name="Becker A."/>
            <person name="Gohl D.M."/>
            <person name="Silverstein K.A.T."/>
            <person name="Koren S."/>
            <person name="Bechman K.B."/>
            <person name="Herman A."/>
            <person name="Abrahante J.E."/>
            <person name="Garbe J."/>
        </authorList>
    </citation>
    <scope>NUCLEOTIDE SEQUENCE</scope>
    <source>
        <strain evidence="1">Duluth1</strain>
        <tissue evidence="1">Whole animal</tissue>
    </source>
</reference>
<dbReference type="Proteomes" id="UP000828390">
    <property type="component" value="Unassembled WGS sequence"/>
</dbReference>